<evidence type="ECO:0000313" key="3">
    <source>
        <dbReference type="Proteomes" id="UP000316406"/>
    </source>
</evidence>
<evidence type="ECO:0000256" key="1">
    <source>
        <dbReference type="SAM" id="MobiDB-lite"/>
    </source>
</evidence>
<protein>
    <submittedName>
        <fullName evidence="2">Uncharacterized protein</fullName>
    </submittedName>
</protein>
<evidence type="ECO:0000313" key="2">
    <source>
        <dbReference type="EMBL" id="TSI12625.1"/>
    </source>
</evidence>
<feature type="region of interest" description="Disordered" evidence="1">
    <location>
        <begin position="218"/>
        <end position="237"/>
    </location>
</feature>
<dbReference type="Proteomes" id="UP000316406">
    <property type="component" value="Unassembled WGS sequence"/>
</dbReference>
<dbReference type="AlphaFoldDB" id="A0A556C587"/>
<dbReference type="RefSeq" id="WP_143924189.1">
    <property type="nucleotide sequence ID" value="NZ_VLTK01000015.1"/>
</dbReference>
<keyword evidence="3" id="KW-1185">Reference proteome</keyword>
<accession>A0A556C587</accession>
<proteinExistence type="predicted"/>
<reference evidence="2 3" key="1">
    <citation type="submission" date="2019-07" db="EMBL/GenBank/DDBJ databases">
        <title>Draft genome sequence of Brevibacterium aurantiacum XU54 isolated from Xinjiang China.</title>
        <authorList>
            <person name="Xu X."/>
        </authorList>
    </citation>
    <scope>NUCLEOTIDE SEQUENCE [LARGE SCALE GENOMIC DNA]</scope>
    <source>
        <strain evidence="2 3">XU54</strain>
    </source>
</reference>
<gene>
    <name evidence="2" type="ORF">FO013_19310</name>
</gene>
<comment type="caution">
    <text evidence="2">The sequence shown here is derived from an EMBL/GenBank/DDBJ whole genome shotgun (WGS) entry which is preliminary data.</text>
</comment>
<organism evidence="2 3">
    <name type="scientific">Brevibacterium aurantiacum</name>
    <dbReference type="NCBI Taxonomy" id="273384"/>
    <lineage>
        <taxon>Bacteria</taxon>
        <taxon>Bacillati</taxon>
        <taxon>Actinomycetota</taxon>
        <taxon>Actinomycetes</taxon>
        <taxon>Micrococcales</taxon>
        <taxon>Brevibacteriaceae</taxon>
        <taxon>Brevibacterium</taxon>
    </lineage>
</organism>
<sequence length="292" mass="30934">MSDAELDLAALVRAEVERQANPYQIMTVDSTREDGKVNLRWGEAIINDVAANQAYNPRAEGDVVLVLNHAAGWRVMDKIGGPVEIEIPVPVDLTFGTPAPAGYTQAAAVWVKDGALYVQTGEGPAPGPEDPPKASKPKPVALSTSSQAGYRSGRKDGSRVAQGAWPSYPHPYTSIWTYGTSIEAACQGKTVDKMQIRVARTSNYHGVSGRVRPKLALHDETSPPAKTPKLTNRWDGPGLGMGDSKWITIPSDQASRLASGASRGVGIGAGAGKSDYLIATAGCGQIRITFKN</sequence>
<name>A0A556C587_BREAU</name>
<dbReference type="EMBL" id="VLTK01000015">
    <property type="protein sequence ID" value="TSI12625.1"/>
    <property type="molecule type" value="Genomic_DNA"/>
</dbReference>
<feature type="region of interest" description="Disordered" evidence="1">
    <location>
        <begin position="120"/>
        <end position="164"/>
    </location>
</feature>